<feature type="transmembrane region" description="Helical" evidence="7">
    <location>
        <begin position="23"/>
        <end position="41"/>
    </location>
</feature>
<dbReference type="RefSeq" id="WP_097173734.1">
    <property type="nucleotide sequence ID" value="NZ_OBML01000001.1"/>
</dbReference>
<keyword evidence="5 7" id="KW-1133">Transmembrane helix</keyword>
<dbReference type="UniPathway" id="UPA00664"/>
<feature type="transmembrane region" description="Helical" evidence="7">
    <location>
        <begin position="209"/>
        <end position="227"/>
    </location>
</feature>
<evidence type="ECO:0000313" key="8">
    <source>
        <dbReference type="EMBL" id="SOB90134.1"/>
    </source>
</evidence>
<keyword evidence="4 7" id="KW-0812">Transmembrane</keyword>
<evidence type="ECO:0000256" key="3">
    <source>
        <dbReference type="ARBA" id="ARBA00022679"/>
    </source>
</evidence>
<comment type="similarity">
    <text evidence="1 7">Belongs to the Lgt family.</text>
</comment>
<dbReference type="Pfam" id="PF01790">
    <property type="entry name" value="LGT"/>
    <property type="match status" value="1"/>
</dbReference>
<evidence type="ECO:0000256" key="5">
    <source>
        <dbReference type="ARBA" id="ARBA00022989"/>
    </source>
</evidence>
<feature type="transmembrane region" description="Helical" evidence="7">
    <location>
        <begin position="62"/>
        <end position="85"/>
    </location>
</feature>
<keyword evidence="9" id="KW-1185">Reference proteome</keyword>
<evidence type="ECO:0000256" key="2">
    <source>
        <dbReference type="ARBA" id="ARBA00022475"/>
    </source>
</evidence>
<dbReference type="Proteomes" id="UP000219331">
    <property type="component" value="Unassembled WGS sequence"/>
</dbReference>
<dbReference type="GO" id="GO:0008961">
    <property type="term" value="F:phosphatidylglycerol-prolipoprotein diacylglyceryl transferase activity"/>
    <property type="evidence" value="ECO:0007669"/>
    <property type="project" value="UniProtKB-UniRule"/>
</dbReference>
<evidence type="ECO:0000256" key="1">
    <source>
        <dbReference type="ARBA" id="ARBA00007150"/>
    </source>
</evidence>
<dbReference type="PROSITE" id="PS01311">
    <property type="entry name" value="LGT"/>
    <property type="match status" value="1"/>
</dbReference>
<comment type="catalytic activity">
    <reaction evidence="7">
        <text>L-cysteinyl-[prolipoprotein] + a 1,2-diacyl-sn-glycero-3-phospho-(1'-sn-glycerol) = an S-1,2-diacyl-sn-glyceryl-L-cysteinyl-[prolipoprotein] + sn-glycerol 1-phosphate + H(+)</text>
        <dbReference type="Rhea" id="RHEA:56712"/>
        <dbReference type="Rhea" id="RHEA-COMP:14679"/>
        <dbReference type="Rhea" id="RHEA-COMP:14680"/>
        <dbReference type="ChEBI" id="CHEBI:15378"/>
        <dbReference type="ChEBI" id="CHEBI:29950"/>
        <dbReference type="ChEBI" id="CHEBI:57685"/>
        <dbReference type="ChEBI" id="CHEBI:64716"/>
        <dbReference type="ChEBI" id="CHEBI:140658"/>
        <dbReference type="EC" id="2.5.1.145"/>
    </reaction>
</comment>
<dbReference type="NCBIfam" id="TIGR00544">
    <property type="entry name" value="lgt"/>
    <property type="match status" value="1"/>
</dbReference>
<keyword evidence="8" id="KW-0449">Lipoprotein</keyword>
<dbReference type="OrthoDB" id="871140at2"/>
<evidence type="ECO:0000256" key="4">
    <source>
        <dbReference type="ARBA" id="ARBA00022692"/>
    </source>
</evidence>
<evidence type="ECO:0000313" key="9">
    <source>
        <dbReference type="Proteomes" id="UP000219331"/>
    </source>
</evidence>
<evidence type="ECO:0000256" key="6">
    <source>
        <dbReference type="ARBA" id="ARBA00023136"/>
    </source>
</evidence>
<dbReference type="HAMAP" id="MF_01147">
    <property type="entry name" value="Lgt"/>
    <property type="match status" value="1"/>
</dbReference>
<comment type="function">
    <text evidence="7">Catalyzes the transfer of the diacylglyceryl group from phosphatidylglycerol to the sulfhydryl group of the N-terminal cysteine of a prolipoprotein, the first step in the formation of mature lipoproteins.</text>
</comment>
<keyword evidence="2 7" id="KW-1003">Cell membrane</keyword>
<dbReference type="STRING" id="538381.GCA_001696535_01519"/>
<accession>A0A285R8B7</accession>
<reference evidence="8 9" key="1">
    <citation type="submission" date="2017-08" db="EMBL/GenBank/DDBJ databases">
        <authorList>
            <person name="de Groot N.N."/>
        </authorList>
    </citation>
    <scope>NUCLEOTIDE SEQUENCE [LARGE SCALE GENOMIC DNA]</scope>
    <source>
        <strain evidence="8 9">USBA 352</strain>
    </source>
</reference>
<dbReference type="EMBL" id="OBML01000001">
    <property type="protein sequence ID" value="SOB90134.1"/>
    <property type="molecule type" value="Genomic_DNA"/>
</dbReference>
<keyword evidence="3 7" id="KW-0808">Transferase</keyword>
<feature type="transmembrane region" description="Helical" evidence="7">
    <location>
        <begin position="183"/>
        <end position="202"/>
    </location>
</feature>
<comment type="pathway">
    <text evidence="7">Protein modification; lipoprotein biosynthesis (diacylglyceryl transfer).</text>
</comment>
<dbReference type="PANTHER" id="PTHR30589:SF0">
    <property type="entry name" value="PHOSPHATIDYLGLYCEROL--PROLIPOPROTEIN DIACYLGLYCERYL TRANSFERASE"/>
    <property type="match status" value="1"/>
</dbReference>
<dbReference type="InterPro" id="IPR001640">
    <property type="entry name" value="Lgt"/>
</dbReference>
<feature type="transmembrane region" description="Helical" evidence="7">
    <location>
        <begin position="105"/>
        <end position="123"/>
    </location>
</feature>
<dbReference type="PANTHER" id="PTHR30589">
    <property type="entry name" value="PROLIPOPROTEIN DIACYLGLYCERYL TRANSFERASE"/>
    <property type="match status" value="1"/>
</dbReference>
<feature type="binding site" evidence="7">
    <location>
        <position position="148"/>
    </location>
    <ligand>
        <name>a 1,2-diacyl-sn-glycero-3-phospho-(1'-sn-glycerol)</name>
        <dbReference type="ChEBI" id="CHEBI:64716"/>
    </ligand>
</feature>
<feature type="transmembrane region" description="Helical" evidence="7">
    <location>
        <begin position="130"/>
        <end position="150"/>
    </location>
</feature>
<name>A0A285R8B7_9HYPH</name>
<proteinExistence type="inferred from homology"/>
<sequence>MPILALPFPAIDPVLIELGPFAIRWYALAYIAGLLLGWRYMRGLVSRDELWGRTPRPSLLDVDDFVVYATIGTILGGRLGYVLFYAPAYYLQNPMDILQVWTGGMSFHGGFLGVVLAMVVFAWRRGIPLWTLFDLAGAVAPIGLFFGRLANFINGELWGRVTDVPWAFVFPGAGPDPRHPSQLYEAALEGLLLLVVARIVVLRGGFRRPGLVAGTFALGYGLSRSFVEFFRVPDAHIGYLGPGLTMGILLSLPMIIVGLWAIARALRKPPVDGETSSGQAA</sequence>
<dbReference type="GO" id="GO:0005886">
    <property type="term" value="C:plasma membrane"/>
    <property type="evidence" value="ECO:0007669"/>
    <property type="project" value="UniProtKB-SubCell"/>
</dbReference>
<dbReference type="GO" id="GO:0042158">
    <property type="term" value="P:lipoprotein biosynthetic process"/>
    <property type="evidence" value="ECO:0007669"/>
    <property type="project" value="UniProtKB-UniRule"/>
</dbReference>
<feature type="transmembrane region" description="Helical" evidence="7">
    <location>
        <begin position="239"/>
        <end position="262"/>
    </location>
</feature>
<organism evidence="8 9">
    <name type="scientific">Stappia indica</name>
    <dbReference type="NCBI Taxonomy" id="538381"/>
    <lineage>
        <taxon>Bacteria</taxon>
        <taxon>Pseudomonadati</taxon>
        <taxon>Pseudomonadota</taxon>
        <taxon>Alphaproteobacteria</taxon>
        <taxon>Hyphomicrobiales</taxon>
        <taxon>Stappiaceae</taxon>
        <taxon>Stappia</taxon>
    </lineage>
</organism>
<evidence type="ECO:0000256" key="7">
    <source>
        <dbReference type="HAMAP-Rule" id="MF_01147"/>
    </source>
</evidence>
<gene>
    <name evidence="7" type="primary">lgt</name>
    <name evidence="8" type="ORF">SAMN05421512_101392</name>
</gene>
<comment type="subcellular location">
    <subcellularLocation>
        <location evidence="7">Cell membrane</location>
        <topology evidence="7">Multi-pass membrane protein</topology>
    </subcellularLocation>
</comment>
<dbReference type="EC" id="2.5.1.145" evidence="7"/>
<dbReference type="AlphaFoldDB" id="A0A285R8B7"/>
<keyword evidence="6 7" id="KW-0472">Membrane</keyword>
<protein>
    <recommendedName>
        <fullName evidence="7">Phosphatidylglycerol--prolipoprotein diacylglyceryl transferase</fullName>
        <ecNumber evidence="7">2.5.1.145</ecNumber>
    </recommendedName>
</protein>